<dbReference type="PANTHER" id="PTHR42830:SF2">
    <property type="entry name" value="OSMC_OHR FAMILY PROTEIN"/>
    <property type="match status" value="1"/>
</dbReference>
<keyword evidence="2" id="KW-1185">Reference proteome</keyword>
<dbReference type="PANTHER" id="PTHR42830">
    <property type="entry name" value="OSMOTICALLY INDUCIBLE FAMILY PROTEIN"/>
    <property type="match status" value="1"/>
</dbReference>
<dbReference type="RefSeq" id="WP_377389354.1">
    <property type="nucleotide sequence ID" value="NZ_JBHSAN010000017.1"/>
</dbReference>
<organism evidence="1 2">
    <name type="scientific">Prauserella oleivorans</name>
    <dbReference type="NCBI Taxonomy" id="1478153"/>
    <lineage>
        <taxon>Bacteria</taxon>
        <taxon>Bacillati</taxon>
        <taxon>Actinomycetota</taxon>
        <taxon>Actinomycetes</taxon>
        <taxon>Pseudonocardiales</taxon>
        <taxon>Pseudonocardiaceae</taxon>
        <taxon>Prauserella</taxon>
    </lineage>
</organism>
<dbReference type="InterPro" id="IPR052707">
    <property type="entry name" value="OsmC_Ohr_Peroxiredoxin"/>
</dbReference>
<dbReference type="InterPro" id="IPR003718">
    <property type="entry name" value="OsmC/Ohr_fam"/>
</dbReference>
<dbReference type="InterPro" id="IPR015946">
    <property type="entry name" value="KH_dom-like_a/b"/>
</dbReference>
<dbReference type="SUPFAM" id="SSF82784">
    <property type="entry name" value="OsmC-like"/>
    <property type="match status" value="1"/>
</dbReference>
<comment type="caution">
    <text evidence="1">The sequence shown here is derived from an EMBL/GenBank/DDBJ whole genome shotgun (WGS) entry which is preliminary data.</text>
</comment>
<dbReference type="EMBL" id="JBHUOF010000004">
    <property type="protein sequence ID" value="MFD2798488.1"/>
    <property type="molecule type" value="Genomic_DNA"/>
</dbReference>
<gene>
    <name evidence="1" type="ORF">ACFS2C_03675</name>
</gene>
<protein>
    <submittedName>
        <fullName evidence="1">OsmC family protein</fullName>
    </submittedName>
</protein>
<dbReference type="InterPro" id="IPR036102">
    <property type="entry name" value="OsmC/Ohrsf"/>
</dbReference>
<dbReference type="Proteomes" id="UP001597478">
    <property type="component" value="Unassembled WGS sequence"/>
</dbReference>
<evidence type="ECO:0000313" key="1">
    <source>
        <dbReference type="EMBL" id="MFD2798488.1"/>
    </source>
</evidence>
<evidence type="ECO:0000313" key="2">
    <source>
        <dbReference type="Proteomes" id="UP001597478"/>
    </source>
</evidence>
<dbReference type="Pfam" id="PF02566">
    <property type="entry name" value="OsmC"/>
    <property type="match status" value="1"/>
</dbReference>
<reference evidence="2" key="1">
    <citation type="journal article" date="2019" name="Int. J. Syst. Evol. Microbiol.">
        <title>The Global Catalogue of Microorganisms (GCM) 10K type strain sequencing project: providing services to taxonomists for standard genome sequencing and annotation.</title>
        <authorList>
            <consortium name="The Broad Institute Genomics Platform"/>
            <consortium name="The Broad Institute Genome Sequencing Center for Infectious Disease"/>
            <person name="Wu L."/>
            <person name="Ma J."/>
        </authorList>
    </citation>
    <scope>NUCLEOTIDE SEQUENCE [LARGE SCALE GENOMIC DNA]</scope>
    <source>
        <strain evidence="2">IBRC-M 10906</strain>
    </source>
</reference>
<name>A0ABW5W7B5_9PSEU</name>
<accession>A0ABW5W7B5</accession>
<dbReference type="Gene3D" id="3.30.300.20">
    <property type="match status" value="1"/>
</dbReference>
<sequence>MRPREHTYGLTLRWTGDRGTGTSGYRDYGREHEVSADGKPPLPGTADPFFRGEPDRWNPEELLVAALAQCHMLSYLAQCALQGVVVTGYVDEPVGTMTETAGAGEFTSVVLRPTVTVADEGMVAKARELHGPAHDSCFIARSVNFPVWHEATVVVAG</sequence>
<proteinExistence type="predicted"/>